<dbReference type="OrthoDB" id="10252171at2759"/>
<evidence type="ECO:0000313" key="2">
    <source>
        <dbReference type="Proteomes" id="UP000270094"/>
    </source>
</evidence>
<name>A0A3P7IXI0_STRVU</name>
<dbReference type="InterPro" id="IPR011993">
    <property type="entry name" value="PH-like_dom_sf"/>
</dbReference>
<accession>A0A3P7IXI0</accession>
<dbReference type="SUPFAM" id="SSF50729">
    <property type="entry name" value="PH domain-like"/>
    <property type="match status" value="1"/>
</dbReference>
<dbReference type="Proteomes" id="UP000270094">
    <property type="component" value="Unassembled WGS sequence"/>
</dbReference>
<dbReference type="Gene3D" id="2.30.29.30">
    <property type="entry name" value="Pleckstrin-homology domain (PH domain)/Phosphotyrosine-binding domain (PTB)"/>
    <property type="match status" value="1"/>
</dbReference>
<protein>
    <submittedName>
        <fullName evidence="1">Uncharacterized protein</fullName>
    </submittedName>
</protein>
<gene>
    <name evidence="1" type="ORF">SVUK_LOCUS5372</name>
</gene>
<sequence length="79" mass="9100">MIHFLLSDPERRLKHYWILANDAINMYNEHNEGVNPNKCYMVLPLAEILAITPYQGPPVHSKLISTLVYFITSPYPNTA</sequence>
<organism evidence="1 2">
    <name type="scientific">Strongylus vulgaris</name>
    <name type="common">Blood worm</name>
    <dbReference type="NCBI Taxonomy" id="40348"/>
    <lineage>
        <taxon>Eukaryota</taxon>
        <taxon>Metazoa</taxon>
        <taxon>Ecdysozoa</taxon>
        <taxon>Nematoda</taxon>
        <taxon>Chromadorea</taxon>
        <taxon>Rhabditida</taxon>
        <taxon>Rhabditina</taxon>
        <taxon>Rhabditomorpha</taxon>
        <taxon>Strongyloidea</taxon>
        <taxon>Strongylidae</taxon>
        <taxon>Strongylus</taxon>
    </lineage>
</organism>
<evidence type="ECO:0000313" key="1">
    <source>
        <dbReference type="EMBL" id="VDM70374.1"/>
    </source>
</evidence>
<proteinExistence type="predicted"/>
<dbReference type="AlphaFoldDB" id="A0A3P7IXI0"/>
<keyword evidence="2" id="KW-1185">Reference proteome</keyword>
<reference evidence="1 2" key="1">
    <citation type="submission" date="2018-11" db="EMBL/GenBank/DDBJ databases">
        <authorList>
            <consortium name="Pathogen Informatics"/>
        </authorList>
    </citation>
    <scope>NUCLEOTIDE SEQUENCE [LARGE SCALE GENOMIC DNA]</scope>
</reference>
<dbReference type="EMBL" id="UYYB01015812">
    <property type="protein sequence ID" value="VDM70374.1"/>
    <property type="molecule type" value="Genomic_DNA"/>
</dbReference>